<dbReference type="InterPro" id="IPR049326">
    <property type="entry name" value="Rhodopsin_dom_fungi"/>
</dbReference>
<feature type="region of interest" description="Disordered" evidence="6">
    <location>
        <begin position="294"/>
        <end position="404"/>
    </location>
</feature>
<feature type="transmembrane region" description="Helical" evidence="7">
    <location>
        <begin position="184"/>
        <end position="204"/>
    </location>
</feature>
<keyword evidence="2 7" id="KW-0812">Transmembrane</keyword>
<evidence type="ECO:0000256" key="4">
    <source>
        <dbReference type="ARBA" id="ARBA00023136"/>
    </source>
</evidence>
<gene>
    <name evidence="9" type="ORF">ABVK25_010449</name>
</gene>
<feature type="transmembrane region" description="Helical" evidence="7">
    <location>
        <begin position="52"/>
        <end position="72"/>
    </location>
</feature>
<evidence type="ECO:0000256" key="6">
    <source>
        <dbReference type="SAM" id="MobiDB-lite"/>
    </source>
</evidence>
<name>A0ABR4AU97_9LECA</name>
<evidence type="ECO:0000256" key="1">
    <source>
        <dbReference type="ARBA" id="ARBA00004141"/>
    </source>
</evidence>
<keyword evidence="4 7" id="KW-0472">Membrane</keyword>
<dbReference type="Pfam" id="PF20684">
    <property type="entry name" value="Fung_rhodopsin"/>
    <property type="match status" value="1"/>
</dbReference>
<protein>
    <recommendedName>
        <fullName evidence="8">Rhodopsin domain-containing protein</fullName>
    </recommendedName>
</protein>
<keyword evidence="3 7" id="KW-1133">Transmembrane helix</keyword>
<evidence type="ECO:0000313" key="9">
    <source>
        <dbReference type="EMBL" id="KAL2049272.1"/>
    </source>
</evidence>
<feature type="transmembrane region" description="Helical" evidence="7">
    <location>
        <begin position="20"/>
        <end position="40"/>
    </location>
</feature>
<accession>A0ABR4AU97</accession>
<evidence type="ECO:0000256" key="2">
    <source>
        <dbReference type="ARBA" id="ARBA00022692"/>
    </source>
</evidence>
<evidence type="ECO:0000256" key="3">
    <source>
        <dbReference type="ARBA" id="ARBA00022989"/>
    </source>
</evidence>
<comment type="subcellular location">
    <subcellularLocation>
        <location evidence="1">Membrane</location>
        <topology evidence="1">Multi-pass membrane protein</topology>
    </subcellularLocation>
</comment>
<dbReference type="Proteomes" id="UP001590951">
    <property type="component" value="Unassembled WGS sequence"/>
</dbReference>
<evidence type="ECO:0000313" key="10">
    <source>
        <dbReference type="Proteomes" id="UP001590951"/>
    </source>
</evidence>
<feature type="transmembrane region" description="Helical" evidence="7">
    <location>
        <begin position="130"/>
        <end position="152"/>
    </location>
</feature>
<dbReference type="PANTHER" id="PTHR33048:SF155">
    <property type="entry name" value="INTEGRAL MEMBRANE PROTEIN"/>
    <property type="match status" value="1"/>
</dbReference>
<feature type="compositionally biased region" description="Polar residues" evidence="6">
    <location>
        <begin position="344"/>
        <end position="356"/>
    </location>
</feature>
<proteinExistence type="inferred from homology"/>
<dbReference type="PANTHER" id="PTHR33048">
    <property type="entry name" value="PTH11-LIKE INTEGRAL MEMBRANE PROTEIN (AFU_ORTHOLOGUE AFUA_5G11245)"/>
    <property type="match status" value="1"/>
</dbReference>
<dbReference type="InterPro" id="IPR052337">
    <property type="entry name" value="SAT4-like"/>
</dbReference>
<feature type="transmembrane region" description="Helical" evidence="7">
    <location>
        <begin position="98"/>
        <end position="118"/>
    </location>
</feature>
<reference evidence="9 10" key="1">
    <citation type="submission" date="2024-09" db="EMBL/GenBank/DDBJ databases">
        <title>Rethinking Asexuality: The Enigmatic Case of Functional Sexual Genes in Lepraria (Stereocaulaceae).</title>
        <authorList>
            <person name="Doellman M."/>
            <person name="Sun Y."/>
            <person name="Barcenas-Pena A."/>
            <person name="Lumbsch H.T."/>
            <person name="Grewe F."/>
        </authorList>
    </citation>
    <scope>NUCLEOTIDE SEQUENCE [LARGE SCALE GENOMIC DNA]</scope>
    <source>
        <strain evidence="9 10">Grewe 0041</strain>
    </source>
</reference>
<sequence length="404" mass="45025">MPATGPPPPGGDVNRAGEVHAFTWILEIVSITFVVGRMYCRVKLTKNVWWDDWCVCIAQVFDLVISVMWSVYAGRGYARHLYYLTPTQLSDALELNTISRSLCIFSIAVGKISVALLIERLAGPSQWRKWVLRSISITVLVSALITIMLFYVQCQPARALWDKGMIKAGTGHCWNPLPVNYWDLVIASYWAFLDFALAIIPVDMVWKLQMNWQKKFWLSCLLGMGVFAGVAAAVKTSKVPITVKAASSDITWSTIELLLWNGVEMNVVIMAACIPTLRPLFRVIFRRPSVSQYQSSGRNRRHSSYQRTPGSNERKKLSARSAAPTKAFGAHKTRFSGGAGAKAPQNTKFSDTNCTISSTTTVRVYSREVRSREEEGEEGEWGHSKGSGVPLSTINWSGRESAMD</sequence>
<evidence type="ECO:0000256" key="5">
    <source>
        <dbReference type="ARBA" id="ARBA00038359"/>
    </source>
</evidence>
<evidence type="ECO:0000256" key="7">
    <source>
        <dbReference type="SAM" id="Phobius"/>
    </source>
</evidence>
<comment type="similarity">
    <text evidence="5">Belongs to the SAT4 family.</text>
</comment>
<comment type="caution">
    <text evidence="9">The sequence shown here is derived from an EMBL/GenBank/DDBJ whole genome shotgun (WGS) entry which is preliminary data.</text>
</comment>
<feature type="transmembrane region" description="Helical" evidence="7">
    <location>
        <begin position="216"/>
        <end position="237"/>
    </location>
</feature>
<organism evidence="9 10">
    <name type="scientific">Lepraria finkii</name>
    <dbReference type="NCBI Taxonomy" id="1340010"/>
    <lineage>
        <taxon>Eukaryota</taxon>
        <taxon>Fungi</taxon>
        <taxon>Dikarya</taxon>
        <taxon>Ascomycota</taxon>
        <taxon>Pezizomycotina</taxon>
        <taxon>Lecanoromycetes</taxon>
        <taxon>OSLEUM clade</taxon>
        <taxon>Lecanoromycetidae</taxon>
        <taxon>Lecanorales</taxon>
        <taxon>Lecanorineae</taxon>
        <taxon>Stereocaulaceae</taxon>
        <taxon>Lepraria</taxon>
    </lineage>
</organism>
<evidence type="ECO:0000259" key="8">
    <source>
        <dbReference type="Pfam" id="PF20684"/>
    </source>
</evidence>
<feature type="domain" description="Rhodopsin" evidence="8">
    <location>
        <begin position="37"/>
        <end position="282"/>
    </location>
</feature>
<dbReference type="EMBL" id="JBHFEH010000067">
    <property type="protein sequence ID" value="KAL2049272.1"/>
    <property type="molecule type" value="Genomic_DNA"/>
</dbReference>
<keyword evidence="10" id="KW-1185">Reference proteome</keyword>